<reference evidence="1" key="1">
    <citation type="submission" date="2018-10" db="EMBL/GenBank/DDBJ databases">
        <title>Hidden diversity of soil giant viruses.</title>
        <authorList>
            <person name="Schulz F."/>
            <person name="Alteio L."/>
            <person name="Goudeau D."/>
            <person name="Ryan E.M."/>
            <person name="Malmstrom R.R."/>
            <person name="Blanchard J."/>
            <person name="Woyke T."/>
        </authorList>
    </citation>
    <scope>NUCLEOTIDE SEQUENCE</scope>
    <source>
        <strain evidence="1">HYV1</strain>
    </source>
</reference>
<organism evidence="1">
    <name type="scientific">Hyperionvirus sp</name>
    <dbReference type="NCBI Taxonomy" id="2487770"/>
    <lineage>
        <taxon>Viruses</taxon>
        <taxon>Varidnaviria</taxon>
        <taxon>Bamfordvirae</taxon>
        <taxon>Nucleocytoviricota</taxon>
        <taxon>Megaviricetes</taxon>
        <taxon>Imitervirales</taxon>
        <taxon>Mimiviridae</taxon>
        <taxon>Klosneuvirinae</taxon>
    </lineage>
</organism>
<protein>
    <submittedName>
        <fullName evidence="1">Uncharacterized protein</fullName>
    </submittedName>
</protein>
<accession>A0A3G5A772</accession>
<sequence>MVKTDASRFDIRFRLFSRSIIITDKHIQIKKDLYKNHLKEIFRKLNLNDIKFLDRTEPAISTLDENKQLRLVVAEYLQPHMFNKYNMILRNYGKDSFDIDELKYISNQIRHHLEKYLGYGIQTSLICEIYGFDD</sequence>
<dbReference type="EMBL" id="MK072386">
    <property type="protein sequence ID" value="AYV83110.1"/>
    <property type="molecule type" value="Genomic_DNA"/>
</dbReference>
<proteinExistence type="predicted"/>
<name>A0A3G5A772_9VIRU</name>
<evidence type="ECO:0000313" key="1">
    <source>
        <dbReference type="EMBL" id="AYV83110.1"/>
    </source>
</evidence>
<gene>
    <name evidence="1" type="ORF">Hyperionvirus4_75</name>
</gene>